<dbReference type="RefSeq" id="XP_058983489.1">
    <property type="nucleotide sequence ID" value="XM_059127506.1"/>
</dbReference>
<name>A0ABM3VCH1_MUSDO</name>
<accession>A0ABM3VCH1</accession>
<reference evidence="2" key="1">
    <citation type="submission" date="2025-08" db="UniProtKB">
        <authorList>
            <consortium name="RefSeq"/>
        </authorList>
    </citation>
    <scope>IDENTIFICATION</scope>
    <source>
        <strain evidence="2">Aabys</strain>
        <tissue evidence="2">Whole body</tissue>
    </source>
</reference>
<gene>
    <name evidence="2" type="primary">LOC131804525</name>
</gene>
<dbReference type="PANTHER" id="PTHR33053">
    <property type="entry name" value="PROTEIN, PUTATIVE-RELATED"/>
    <property type="match status" value="1"/>
</dbReference>
<dbReference type="Proteomes" id="UP001652621">
    <property type="component" value="Unplaced"/>
</dbReference>
<keyword evidence="1" id="KW-1185">Reference proteome</keyword>
<protein>
    <submittedName>
        <fullName evidence="2">Uncharacterized protein LOC131804525</fullName>
    </submittedName>
</protein>
<proteinExistence type="predicted"/>
<organism evidence="1 2">
    <name type="scientific">Musca domestica</name>
    <name type="common">House fly</name>
    <dbReference type="NCBI Taxonomy" id="7370"/>
    <lineage>
        <taxon>Eukaryota</taxon>
        <taxon>Metazoa</taxon>
        <taxon>Ecdysozoa</taxon>
        <taxon>Arthropoda</taxon>
        <taxon>Hexapoda</taxon>
        <taxon>Insecta</taxon>
        <taxon>Pterygota</taxon>
        <taxon>Neoptera</taxon>
        <taxon>Endopterygota</taxon>
        <taxon>Diptera</taxon>
        <taxon>Brachycera</taxon>
        <taxon>Muscomorpha</taxon>
        <taxon>Muscoidea</taxon>
        <taxon>Muscidae</taxon>
        <taxon>Musca</taxon>
    </lineage>
</organism>
<evidence type="ECO:0000313" key="2">
    <source>
        <dbReference type="RefSeq" id="XP_058983489.1"/>
    </source>
</evidence>
<dbReference type="GeneID" id="131804525"/>
<sequence>MSKRNYKRLIKKQKILYKNRSLQCEQENSESEFVSNGGDFINDFVENGMEDFAVPKLMLRDKLKKWCMETNPSKKCLESLLSILKEEGLDVPLTRETLVGRAKNMLTRNVAPGIYCHIGIETQLRKVGHILEKYEEVELDINIDGIPLFKSSRVQLWPILCRIVNIQEKTKPFVVGLYLGNTKPGSVNVYLKDFIDEVILLKGQFIIQQKHLKLKFRCLICDAPAKAFVCGVPGHTSTHGCTKCTQIAKKVNNVLTYSSESGSLISDEDFAVRKYPCHHSQMFKEEKTPLEEIGFGMINQTPLDSMHLIDLGVTKKMLTRIMHNKTEKKTSKQNISKISSELVKFKKYIPREFPRKPRPLDDLCHWKATEFHQFLAYTGIIALYNNVHEDIYYEFLTLHCAYRLLNNARHMDQNIVQANNLLQLFVENFSTVFGSNSISFNVHNLLHLASCAEKYGPLISFSAYAFENKLQTLKKHVRKPSHIFQQIIQKEKNCMIVNTIQDGLKYEKGVIVGAFVNDCYISCKEPNNICAVNSCIPIKIDNIKKKGEIYIEGSRILALESFYEEPVNSCEIGIFKTNLTLGEKETFCIKDIQFKFVCLPIDSDFVIVPILHSCFPEKYQAQIFTS</sequence>
<evidence type="ECO:0000313" key="1">
    <source>
        <dbReference type="Proteomes" id="UP001652621"/>
    </source>
</evidence>
<dbReference type="PANTHER" id="PTHR33053:SF9">
    <property type="entry name" value="AGAP000105-PA"/>
    <property type="match status" value="1"/>
</dbReference>